<name>A0A2I1C5I5_ASPN1</name>
<proteinExistence type="predicted"/>
<sequence>MSTVGPNGLTVVIRPGLPERSKRCLLQILLNDSPGSEDNDDVLSAIRNYMPESAGVARCGGCRSVAKKISTRTLAPSEQREDAEQDDVLAGYEAVAEAASEQTRLNVNELSDLGQHLNRLTLAKMPCLWIDINKTSNHRTRLLVPPLTRLPPRVVNNYTFNSDGHANDILLSDKKPRRRKRPNKAKKKEGKEKRRKTCGGNQQGVKDANISLN</sequence>
<feature type="compositionally biased region" description="Polar residues" evidence="1">
    <location>
        <begin position="199"/>
        <end position="213"/>
    </location>
</feature>
<feature type="compositionally biased region" description="Basic residues" evidence="1">
    <location>
        <begin position="175"/>
        <end position="197"/>
    </location>
</feature>
<reference evidence="3" key="1">
    <citation type="journal article" date="2018" name="Proc. Natl. Acad. Sci. U.S.A.">
        <title>Linking secondary metabolites to gene clusters through genome sequencing of six diverse Aspergillus species.</title>
        <authorList>
            <person name="Kaerboelling I."/>
            <person name="Vesth T.C."/>
            <person name="Frisvad J.C."/>
            <person name="Nybo J.L."/>
            <person name="Theobald S."/>
            <person name="Kuo A."/>
            <person name="Bowyer P."/>
            <person name="Matsuda Y."/>
            <person name="Mondo S."/>
            <person name="Lyhne E.K."/>
            <person name="Kogle M.E."/>
            <person name="Clum A."/>
            <person name="Lipzen A."/>
            <person name="Salamov A."/>
            <person name="Ngan C.Y."/>
            <person name="Daum C."/>
            <person name="Chiniquy J."/>
            <person name="Barry K."/>
            <person name="LaButti K."/>
            <person name="Haridas S."/>
            <person name="Simmons B.A."/>
            <person name="Magnuson J.K."/>
            <person name="Mortensen U.H."/>
            <person name="Larsen T.O."/>
            <person name="Grigoriev I.V."/>
            <person name="Baker S.E."/>
            <person name="Andersen M.R."/>
        </authorList>
    </citation>
    <scope>NUCLEOTIDE SEQUENCE [LARGE SCALE GENOMIC DNA]</scope>
    <source>
        <strain evidence="3">IBT 16806</strain>
    </source>
</reference>
<dbReference type="EMBL" id="MSZS01000005">
    <property type="protein sequence ID" value="PKX92919.1"/>
    <property type="molecule type" value="Genomic_DNA"/>
</dbReference>
<evidence type="ECO:0000313" key="3">
    <source>
        <dbReference type="Proteomes" id="UP000234474"/>
    </source>
</evidence>
<gene>
    <name evidence="2" type="ORF">P174DRAFT_432279</name>
</gene>
<comment type="caution">
    <text evidence="2">The sequence shown here is derived from an EMBL/GenBank/DDBJ whole genome shotgun (WGS) entry which is preliminary data.</text>
</comment>
<dbReference type="RefSeq" id="XP_024681514.1">
    <property type="nucleotide sequence ID" value="XM_024825744.1"/>
</dbReference>
<keyword evidence="3" id="KW-1185">Reference proteome</keyword>
<dbReference type="GeneID" id="36533069"/>
<evidence type="ECO:0000256" key="1">
    <source>
        <dbReference type="SAM" id="MobiDB-lite"/>
    </source>
</evidence>
<dbReference type="Proteomes" id="UP000234474">
    <property type="component" value="Unassembled WGS sequence"/>
</dbReference>
<protein>
    <submittedName>
        <fullName evidence="2">Uncharacterized protein</fullName>
    </submittedName>
</protein>
<organism evidence="2 3">
    <name type="scientific">Aspergillus novofumigatus (strain IBT 16806)</name>
    <dbReference type="NCBI Taxonomy" id="1392255"/>
    <lineage>
        <taxon>Eukaryota</taxon>
        <taxon>Fungi</taxon>
        <taxon>Dikarya</taxon>
        <taxon>Ascomycota</taxon>
        <taxon>Pezizomycotina</taxon>
        <taxon>Eurotiomycetes</taxon>
        <taxon>Eurotiomycetidae</taxon>
        <taxon>Eurotiales</taxon>
        <taxon>Aspergillaceae</taxon>
        <taxon>Aspergillus</taxon>
        <taxon>Aspergillus subgen. Fumigati</taxon>
    </lineage>
</organism>
<dbReference type="AlphaFoldDB" id="A0A2I1C5I5"/>
<evidence type="ECO:0000313" key="2">
    <source>
        <dbReference type="EMBL" id="PKX92919.1"/>
    </source>
</evidence>
<accession>A0A2I1C5I5</accession>
<feature type="region of interest" description="Disordered" evidence="1">
    <location>
        <begin position="165"/>
        <end position="213"/>
    </location>
</feature>
<dbReference type="VEuPathDB" id="FungiDB:P174DRAFT_432279"/>